<accession>A0A2W5NFI4</accession>
<feature type="transmembrane region" description="Helical" evidence="14">
    <location>
        <begin position="256"/>
        <end position="274"/>
    </location>
</feature>
<evidence type="ECO:0000256" key="8">
    <source>
        <dbReference type="ARBA" id="ARBA00022989"/>
    </source>
</evidence>
<feature type="transmembrane region" description="Helical" evidence="14">
    <location>
        <begin position="417"/>
        <end position="434"/>
    </location>
</feature>
<evidence type="ECO:0000256" key="9">
    <source>
        <dbReference type="ARBA" id="ARBA00023098"/>
    </source>
</evidence>
<feature type="transmembrane region" description="Helical" evidence="14">
    <location>
        <begin position="844"/>
        <end position="868"/>
    </location>
</feature>
<organism evidence="16 17">
    <name type="scientific">Rhodovulum sulfidophilum</name>
    <name type="common">Rhodobacter sulfidophilus</name>
    <dbReference type="NCBI Taxonomy" id="35806"/>
    <lineage>
        <taxon>Bacteria</taxon>
        <taxon>Pseudomonadati</taxon>
        <taxon>Pseudomonadota</taxon>
        <taxon>Alphaproteobacteria</taxon>
        <taxon>Rhodobacterales</taxon>
        <taxon>Paracoccaceae</taxon>
        <taxon>Rhodovulum</taxon>
    </lineage>
</organism>
<comment type="caution">
    <text evidence="16">The sequence shown here is derived from an EMBL/GenBank/DDBJ whole genome shotgun (WGS) entry which is preliminary data.</text>
</comment>
<dbReference type="InterPro" id="IPR051211">
    <property type="entry name" value="PG_lysyltransferase"/>
</dbReference>
<keyword evidence="11" id="KW-0046">Antibiotic resistance</keyword>
<dbReference type="PANTHER" id="PTHR34697:SF2">
    <property type="entry name" value="PHOSPHATIDYLGLYCEROL LYSYLTRANSFERASE"/>
    <property type="match status" value="1"/>
</dbReference>
<dbReference type="SUPFAM" id="SSF55729">
    <property type="entry name" value="Acyl-CoA N-acyltransferases (Nat)"/>
    <property type="match status" value="1"/>
</dbReference>
<dbReference type="Pfam" id="PF03706">
    <property type="entry name" value="LPG_synthase_TM"/>
    <property type="match status" value="1"/>
</dbReference>
<dbReference type="GO" id="GO:0055091">
    <property type="term" value="P:phospholipid homeostasis"/>
    <property type="evidence" value="ECO:0007669"/>
    <property type="project" value="TreeGrafter"/>
</dbReference>
<dbReference type="NCBIfam" id="NF033480">
    <property type="entry name" value="bifunc_MprF"/>
    <property type="match status" value="1"/>
</dbReference>
<feature type="transmembrane region" description="Helical" evidence="14">
    <location>
        <begin position="152"/>
        <end position="176"/>
    </location>
</feature>
<dbReference type="EMBL" id="QFPW01000002">
    <property type="protein sequence ID" value="PZQ51218.1"/>
    <property type="molecule type" value="Genomic_DNA"/>
</dbReference>
<dbReference type="InterPro" id="IPR016181">
    <property type="entry name" value="Acyl_CoA_acyltransferase"/>
</dbReference>
<dbReference type="GO" id="GO:0050071">
    <property type="term" value="F:phosphatidylglycerol lysyltransferase activity"/>
    <property type="evidence" value="ECO:0007669"/>
    <property type="project" value="UniProtKB-EC"/>
</dbReference>
<dbReference type="Proteomes" id="UP000249185">
    <property type="component" value="Unassembled WGS sequence"/>
</dbReference>
<evidence type="ECO:0000313" key="16">
    <source>
        <dbReference type="EMBL" id="PZQ51218.1"/>
    </source>
</evidence>
<feature type="transmembrane region" description="Helical" evidence="14">
    <location>
        <begin position="382"/>
        <end position="405"/>
    </location>
</feature>
<evidence type="ECO:0000256" key="10">
    <source>
        <dbReference type="ARBA" id="ARBA00023136"/>
    </source>
</evidence>
<feature type="transmembrane region" description="Helical" evidence="14">
    <location>
        <begin position="310"/>
        <end position="327"/>
    </location>
</feature>
<keyword evidence="10 14" id="KW-0472">Membrane</keyword>
<evidence type="ECO:0000256" key="7">
    <source>
        <dbReference type="ARBA" id="ARBA00022692"/>
    </source>
</evidence>
<evidence type="ECO:0000256" key="12">
    <source>
        <dbReference type="ARBA" id="ARBA00031899"/>
    </source>
</evidence>
<keyword evidence="5" id="KW-1003">Cell membrane</keyword>
<keyword evidence="7 14" id="KW-0812">Transmembrane</keyword>
<gene>
    <name evidence="16" type="primary">mprF</name>
    <name evidence="16" type="ORF">DI556_03340</name>
</gene>
<comment type="subcellular location">
    <subcellularLocation>
        <location evidence="1">Cell membrane</location>
        <topology evidence="1">Multi-pass membrane protein</topology>
    </subcellularLocation>
</comment>
<dbReference type="GO" id="GO:0046677">
    <property type="term" value="P:response to antibiotic"/>
    <property type="evidence" value="ECO:0007669"/>
    <property type="project" value="UniProtKB-KW"/>
</dbReference>
<protein>
    <recommendedName>
        <fullName evidence="4">Phosphatidylglycerol lysyltransferase</fullName>
        <ecNumber evidence="3">2.3.2.3</ecNumber>
    </recommendedName>
    <alternativeName>
        <fullName evidence="12">Lysylphosphatidylglycerol synthase</fullName>
    </alternativeName>
</protein>
<name>A0A2W5NFI4_RHOSU</name>
<evidence type="ECO:0000256" key="11">
    <source>
        <dbReference type="ARBA" id="ARBA00023251"/>
    </source>
</evidence>
<reference evidence="16 17" key="1">
    <citation type="submission" date="2017-08" db="EMBL/GenBank/DDBJ databases">
        <title>Infants hospitalized years apart are colonized by the same room-sourced microbial strains.</title>
        <authorList>
            <person name="Brooks B."/>
            <person name="Olm M.R."/>
            <person name="Firek B.A."/>
            <person name="Baker R."/>
            <person name="Thomas B.C."/>
            <person name="Morowitz M.J."/>
            <person name="Banfield J.F."/>
        </authorList>
    </citation>
    <scope>NUCLEOTIDE SEQUENCE [LARGE SCALE GENOMIC DNA]</scope>
    <source>
        <strain evidence="16">S2_005_002_R2_34</strain>
    </source>
</reference>
<keyword evidence="9" id="KW-0443">Lipid metabolism</keyword>
<evidence type="ECO:0000256" key="13">
    <source>
        <dbReference type="ARBA" id="ARBA00047540"/>
    </source>
</evidence>
<evidence type="ECO:0000259" key="15">
    <source>
        <dbReference type="Pfam" id="PF09924"/>
    </source>
</evidence>
<dbReference type="EC" id="2.3.2.3" evidence="3"/>
<keyword evidence="8 14" id="KW-1133">Transmembrane helix</keyword>
<evidence type="ECO:0000256" key="2">
    <source>
        <dbReference type="ARBA" id="ARBA00008627"/>
    </source>
</evidence>
<evidence type="ECO:0000256" key="3">
    <source>
        <dbReference type="ARBA" id="ARBA00012014"/>
    </source>
</evidence>
<feature type="transmembrane region" description="Helical" evidence="14">
    <location>
        <begin position="110"/>
        <end position="131"/>
    </location>
</feature>
<dbReference type="InterPro" id="IPR024320">
    <property type="entry name" value="LPG_synthase_C"/>
</dbReference>
<evidence type="ECO:0000256" key="4">
    <source>
        <dbReference type="ARBA" id="ARBA00021546"/>
    </source>
</evidence>
<evidence type="ECO:0000256" key="5">
    <source>
        <dbReference type="ARBA" id="ARBA00022475"/>
    </source>
</evidence>
<evidence type="ECO:0000256" key="14">
    <source>
        <dbReference type="SAM" id="Phobius"/>
    </source>
</evidence>
<feature type="domain" description="Phosphatidylglycerol lysyltransferase C-terminal" evidence="15">
    <location>
        <begin position="562"/>
        <end position="846"/>
    </location>
</feature>
<dbReference type="PANTHER" id="PTHR34697">
    <property type="entry name" value="PHOSPHATIDYLGLYCEROL LYSYLTRANSFERASE"/>
    <property type="match status" value="1"/>
</dbReference>
<evidence type="ECO:0000313" key="17">
    <source>
        <dbReference type="Proteomes" id="UP000249185"/>
    </source>
</evidence>
<dbReference type="AlphaFoldDB" id="A0A2W5NFI4"/>
<dbReference type="GO" id="GO:0006629">
    <property type="term" value="P:lipid metabolic process"/>
    <property type="evidence" value="ECO:0007669"/>
    <property type="project" value="UniProtKB-KW"/>
</dbReference>
<comment type="similarity">
    <text evidence="2">Belongs to the LPG synthase family.</text>
</comment>
<feature type="transmembrane region" description="Helical" evidence="14">
    <location>
        <begin position="471"/>
        <end position="494"/>
    </location>
</feature>
<keyword evidence="6" id="KW-0808">Transferase</keyword>
<dbReference type="GO" id="GO:0005886">
    <property type="term" value="C:plasma membrane"/>
    <property type="evidence" value="ECO:0007669"/>
    <property type="project" value="UniProtKB-SubCell"/>
</dbReference>
<dbReference type="InterPro" id="IPR022791">
    <property type="entry name" value="L-PG_synthase/AglD"/>
</dbReference>
<dbReference type="Pfam" id="PF09924">
    <property type="entry name" value="LPG_synthase_C"/>
    <property type="match status" value="1"/>
</dbReference>
<evidence type="ECO:0000256" key="6">
    <source>
        <dbReference type="ARBA" id="ARBA00022679"/>
    </source>
</evidence>
<feature type="transmembrane region" description="Helical" evidence="14">
    <location>
        <begin position="514"/>
        <end position="535"/>
    </location>
</feature>
<feature type="transmembrane region" description="Helical" evidence="14">
    <location>
        <begin position="188"/>
        <end position="211"/>
    </location>
</feature>
<evidence type="ECO:0000256" key="1">
    <source>
        <dbReference type="ARBA" id="ARBA00004651"/>
    </source>
</evidence>
<feature type="transmembrane region" description="Helical" evidence="14">
    <location>
        <begin position="34"/>
        <end position="55"/>
    </location>
</feature>
<feature type="transmembrane region" description="Helical" evidence="14">
    <location>
        <begin position="440"/>
        <end position="459"/>
    </location>
</feature>
<feature type="transmembrane region" description="Helical" evidence="14">
    <location>
        <begin position="76"/>
        <end position="98"/>
    </location>
</feature>
<proteinExistence type="inferred from homology"/>
<sequence length="874" mass="93630">MTQSPPPVADPDVPPREYDAPVSPALLFLRRYRVAISLLLVPVVFLLIGLALYHLTREVRYDEVRAAIAATPATQLGLAVLFTAISFFALTFYDYAALDYIGHPLPYPQSALTAFSAYAVGNIAGFGPLSGGAIRYRAYSRLGLEPEEIARVIAFVTLAFGLGIAAIGALALLPIAPMAAHVTGLAPVTLRLGALALLLALLALFFAGGGGRALRIAGLDLRLPDSLTASRQFLVTCVDVAAAASVLYVLLPHGVIGWPALLCVYAVALTLGVLSHVPGGLGVFETVIIAGLGPAANLDQVLSALILYRAIYFVLPLMAAILLVGAAELRQSSENPAVVALRRVGARLAPALLATLTLVTGSLLVFASVAPLPAERADAFAAFLPLFLVEGAHFLSSLLGLVLIVSARGLAHRLDGALWLSLICAALALVLTPLRAGHFAQPALLAFLIAALFVSRGVFDRRASLLAEALTPVWLAAMALVVIAAGFILFFVYRDVQYSHDLWWQFEFAADAPRGLRALLGLALLTTTLAIASLLRPVTVQTPLPGEAEIARATAIVAAQDAAGANLVRMGDKRLLFSEDGRAFLMYGRQGRSWIALFDPVGPRELWPELIWRFIETARAAGARAVFYQVSTDLLPICADAGLRAVKLGEMAVVDLTRFDLKGGSWSAMRNALSRGERDGLVFEILPPEALPPLYEELRAISDAWLRHHDAREKRFSLGAFERDYVLSQPMALLRFQGRIVAFANLMRTDGGAQCSIDLMRFAPDAPSGAMVFLFAKTMLAMRDAGVRSFLLGMAPLAGMSGRESAPVWDMIGGTVYEHGERFYNFKGLRAFKEKFRPDWEPRYLAIAGGATPMMALMDATLLIGGGFKGVIGK</sequence>
<comment type="catalytic activity">
    <reaction evidence="13">
        <text>L-lysyl-tRNA(Lys) + a 1,2-diacyl-sn-glycero-3-phospho-(1'-sn-glycerol) = a 1,2-diacyl-sn-glycero-3-phospho-1'-(3'-O-L-lysyl)-sn-glycerol + tRNA(Lys)</text>
        <dbReference type="Rhea" id="RHEA:10668"/>
        <dbReference type="Rhea" id="RHEA-COMP:9696"/>
        <dbReference type="Rhea" id="RHEA-COMP:9697"/>
        <dbReference type="ChEBI" id="CHEBI:64716"/>
        <dbReference type="ChEBI" id="CHEBI:75792"/>
        <dbReference type="ChEBI" id="CHEBI:78442"/>
        <dbReference type="ChEBI" id="CHEBI:78529"/>
        <dbReference type="EC" id="2.3.2.3"/>
    </reaction>
</comment>
<feature type="transmembrane region" description="Helical" evidence="14">
    <location>
        <begin position="348"/>
        <end position="370"/>
    </location>
</feature>